<feature type="region of interest" description="Disordered" evidence="1">
    <location>
        <begin position="1"/>
        <end position="32"/>
    </location>
</feature>
<accession>A0ABX1AB04</accession>
<sequence>MSTSGGDSADGGDATGEPGTSDRIAGNPRTGRYTTSAARDFLAETLDPDAAQNRQSLRRISAKKLIVALTVFFAGLASTYLSTHILADDAAEVADKAADKLDESKPAVDAHLSYIPAGDMRAAEDDYWEFDRYLTQRAGLITIQRIYAKTIECGESTARAALVPAPTGGVSNRDGLIFDFTRARNPGDTVEAADDATGEPYLRVKAVSLRGDLEPAFLNISVASERGCKWSLP</sequence>
<dbReference type="EMBL" id="JAATEM010000043">
    <property type="protein sequence ID" value="NJP53674.1"/>
    <property type="molecule type" value="Genomic_DNA"/>
</dbReference>
<comment type="caution">
    <text evidence="3">The sequence shown here is derived from an EMBL/GenBank/DDBJ whole genome shotgun (WGS) entry which is preliminary data.</text>
</comment>
<feature type="compositionally biased region" description="Low complexity" evidence="1">
    <location>
        <begin position="1"/>
        <end position="16"/>
    </location>
</feature>
<keyword evidence="2" id="KW-0812">Transmembrane</keyword>
<keyword evidence="4" id="KW-1185">Reference proteome</keyword>
<evidence type="ECO:0000313" key="3">
    <source>
        <dbReference type="EMBL" id="NJP53674.1"/>
    </source>
</evidence>
<evidence type="ECO:0000256" key="2">
    <source>
        <dbReference type="SAM" id="Phobius"/>
    </source>
</evidence>
<keyword evidence="2" id="KW-0472">Membrane</keyword>
<organism evidence="3 4">
    <name type="scientific">Streptomyces composti</name>
    <dbReference type="NCBI Taxonomy" id="2720025"/>
    <lineage>
        <taxon>Bacteria</taxon>
        <taxon>Bacillati</taxon>
        <taxon>Actinomycetota</taxon>
        <taxon>Actinomycetes</taxon>
        <taxon>Kitasatosporales</taxon>
        <taxon>Streptomycetaceae</taxon>
        <taxon>Streptomyces</taxon>
    </lineage>
</organism>
<gene>
    <name evidence="3" type="ORF">HCJ93_27310</name>
</gene>
<protein>
    <submittedName>
        <fullName evidence="3">Uncharacterized protein</fullName>
    </submittedName>
</protein>
<dbReference type="Proteomes" id="UP000730591">
    <property type="component" value="Unassembled WGS sequence"/>
</dbReference>
<feature type="transmembrane region" description="Helical" evidence="2">
    <location>
        <begin position="65"/>
        <end position="87"/>
    </location>
</feature>
<name>A0ABX1AB04_9ACTN</name>
<dbReference type="RefSeq" id="WP_167998506.1">
    <property type="nucleotide sequence ID" value="NZ_JAATEM010000043.1"/>
</dbReference>
<evidence type="ECO:0000256" key="1">
    <source>
        <dbReference type="SAM" id="MobiDB-lite"/>
    </source>
</evidence>
<keyword evidence="2" id="KW-1133">Transmembrane helix</keyword>
<evidence type="ECO:0000313" key="4">
    <source>
        <dbReference type="Proteomes" id="UP000730591"/>
    </source>
</evidence>
<proteinExistence type="predicted"/>
<reference evidence="3 4" key="1">
    <citation type="submission" date="2020-03" db="EMBL/GenBank/DDBJ databases">
        <title>WGS of actinomycetes isolated from Thailand.</title>
        <authorList>
            <person name="Thawai C."/>
        </authorList>
    </citation>
    <scope>NUCLEOTIDE SEQUENCE [LARGE SCALE GENOMIC DNA]</scope>
    <source>
        <strain evidence="3 4">SBST2-5</strain>
    </source>
</reference>